<dbReference type="Proteomes" id="UP000186817">
    <property type="component" value="Unassembled WGS sequence"/>
</dbReference>
<sequence length="158" mass="18440">MTSAANWAEEYVQKTCDDILRQLSHGKVPLEELDKSLGNLRQEQDLLDYWSEVADTPWFQQHPLLQQENELRFRIPLRLYGDGAESHRHQYFECFALLAPLGASSTMESRFLHLGWIYWNSCYRLLVNASPDRSSALWLRAAICLALARMEELMLSHR</sequence>
<accession>A0A1Q9E7G3</accession>
<evidence type="ECO:0000313" key="2">
    <source>
        <dbReference type="Proteomes" id="UP000186817"/>
    </source>
</evidence>
<evidence type="ECO:0000313" key="1">
    <source>
        <dbReference type="EMBL" id="OLQ03363.1"/>
    </source>
</evidence>
<dbReference type="AlphaFoldDB" id="A0A1Q9E7G3"/>
<protein>
    <submittedName>
        <fullName evidence="1">Uncharacterized protein</fullName>
    </submittedName>
</protein>
<comment type="caution">
    <text evidence="1">The sequence shown here is derived from an EMBL/GenBank/DDBJ whole genome shotgun (WGS) entry which is preliminary data.</text>
</comment>
<keyword evidence="2" id="KW-1185">Reference proteome</keyword>
<organism evidence="1 2">
    <name type="scientific">Symbiodinium microadriaticum</name>
    <name type="common">Dinoflagellate</name>
    <name type="synonym">Zooxanthella microadriatica</name>
    <dbReference type="NCBI Taxonomy" id="2951"/>
    <lineage>
        <taxon>Eukaryota</taxon>
        <taxon>Sar</taxon>
        <taxon>Alveolata</taxon>
        <taxon>Dinophyceae</taxon>
        <taxon>Suessiales</taxon>
        <taxon>Symbiodiniaceae</taxon>
        <taxon>Symbiodinium</taxon>
    </lineage>
</organism>
<proteinExistence type="predicted"/>
<reference evidence="1 2" key="1">
    <citation type="submission" date="2016-02" db="EMBL/GenBank/DDBJ databases">
        <title>Genome analysis of coral dinoflagellate symbionts highlights evolutionary adaptations to a symbiotic lifestyle.</title>
        <authorList>
            <person name="Aranda M."/>
            <person name="Li Y."/>
            <person name="Liew Y.J."/>
            <person name="Baumgarten S."/>
            <person name="Simakov O."/>
            <person name="Wilson M."/>
            <person name="Piel J."/>
            <person name="Ashoor H."/>
            <person name="Bougouffa S."/>
            <person name="Bajic V.B."/>
            <person name="Ryu T."/>
            <person name="Ravasi T."/>
            <person name="Bayer T."/>
            <person name="Micklem G."/>
            <person name="Kim H."/>
            <person name="Bhak J."/>
            <person name="Lajeunesse T.C."/>
            <person name="Voolstra C.R."/>
        </authorList>
    </citation>
    <scope>NUCLEOTIDE SEQUENCE [LARGE SCALE GENOMIC DNA]</scope>
    <source>
        <strain evidence="1 2">CCMP2467</strain>
    </source>
</reference>
<dbReference type="OrthoDB" id="406105at2759"/>
<dbReference type="EMBL" id="LSRX01000238">
    <property type="protein sequence ID" value="OLQ03363.1"/>
    <property type="molecule type" value="Genomic_DNA"/>
</dbReference>
<name>A0A1Q9E7G3_SYMMI</name>
<gene>
    <name evidence="1" type="ORF">AK812_SmicGene13713</name>
</gene>